<dbReference type="InParanoid" id="T1FC09"/>
<evidence type="ECO:0000313" key="16">
    <source>
        <dbReference type="Proteomes" id="UP000015101"/>
    </source>
</evidence>
<dbReference type="CTD" id="20206358"/>
<keyword evidence="11" id="KW-0472">Membrane</keyword>
<organism evidence="15 16">
    <name type="scientific">Helobdella robusta</name>
    <name type="common">Californian leech</name>
    <dbReference type="NCBI Taxonomy" id="6412"/>
    <lineage>
        <taxon>Eukaryota</taxon>
        <taxon>Metazoa</taxon>
        <taxon>Spiralia</taxon>
        <taxon>Lophotrochozoa</taxon>
        <taxon>Annelida</taxon>
        <taxon>Clitellata</taxon>
        <taxon>Hirudinea</taxon>
        <taxon>Rhynchobdellida</taxon>
        <taxon>Glossiphoniidae</taxon>
        <taxon>Helobdella</taxon>
    </lineage>
</organism>
<dbReference type="HOGENOM" id="CLU_1066644_0_0_1"/>
<comment type="subcellular location">
    <subcellularLocation>
        <location evidence="3">Cytoplasm</location>
    </subcellularLocation>
    <subcellularLocation>
        <location evidence="2">Mitochondrion matrix</location>
    </subcellularLocation>
    <subcellularLocation>
        <location evidence="1">Mitochondrion outer membrane</location>
    </subcellularLocation>
</comment>
<reference evidence="16" key="1">
    <citation type="submission" date="2012-12" db="EMBL/GenBank/DDBJ databases">
        <authorList>
            <person name="Hellsten U."/>
            <person name="Grimwood J."/>
            <person name="Chapman J.A."/>
            <person name="Shapiro H."/>
            <person name="Aerts A."/>
            <person name="Otillar R.P."/>
            <person name="Terry A.Y."/>
            <person name="Boore J.L."/>
            <person name="Simakov O."/>
            <person name="Marletaz F."/>
            <person name="Cho S.-J."/>
            <person name="Edsinger-Gonzales E."/>
            <person name="Havlak P."/>
            <person name="Kuo D.-H."/>
            <person name="Larsson T."/>
            <person name="Lv J."/>
            <person name="Arendt D."/>
            <person name="Savage R."/>
            <person name="Osoegawa K."/>
            <person name="de Jong P."/>
            <person name="Lindberg D.R."/>
            <person name="Seaver E.C."/>
            <person name="Weisblat D.A."/>
            <person name="Putnam N.H."/>
            <person name="Grigoriev I.V."/>
            <person name="Rokhsar D.S."/>
        </authorList>
    </citation>
    <scope>NUCLEOTIDE SEQUENCE</scope>
</reference>
<evidence type="ECO:0000313" key="15">
    <source>
        <dbReference type="EnsemblMetazoa" id="HelroP177655"/>
    </source>
</evidence>
<dbReference type="KEGG" id="hro:HELRODRAFT_177655"/>
<dbReference type="InterPro" id="IPR031981">
    <property type="entry name" value="MIEAP_C"/>
</dbReference>
<dbReference type="OMA" id="PALYLHD"/>
<feature type="domain" description="Mitochondria-eating protein C-terminal" evidence="13">
    <location>
        <begin position="59"/>
        <end position="261"/>
    </location>
</feature>
<dbReference type="GO" id="GO:0005759">
    <property type="term" value="C:mitochondrial matrix"/>
    <property type="evidence" value="ECO:0007669"/>
    <property type="project" value="UniProtKB-SubCell"/>
</dbReference>
<evidence type="ECO:0000256" key="8">
    <source>
        <dbReference type="ARBA" id="ARBA00023054"/>
    </source>
</evidence>
<evidence type="ECO:0000256" key="1">
    <source>
        <dbReference type="ARBA" id="ARBA00004294"/>
    </source>
</evidence>
<reference evidence="14 16" key="2">
    <citation type="journal article" date="2013" name="Nature">
        <title>Insights into bilaterian evolution from three spiralian genomes.</title>
        <authorList>
            <person name="Simakov O."/>
            <person name="Marletaz F."/>
            <person name="Cho S.J."/>
            <person name="Edsinger-Gonzales E."/>
            <person name="Havlak P."/>
            <person name="Hellsten U."/>
            <person name="Kuo D.H."/>
            <person name="Larsson T."/>
            <person name="Lv J."/>
            <person name="Arendt D."/>
            <person name="Savage R."/>
            <person name="Osoegawa K."/>
            <person name="de Jong P."/>
            <person name="Grimwood J."/>
            <person name="Chapman J.A."/>
            <person name="Shapiro H."/>
            <person name="Aerts A."/>
            <person name="Otillar R.P."/>
            <person name="Terry A.Y."/>
            <person name="Boore J.L."/>
            <person name="Grigoriev I.V."/>
            <person name="Lindberg D.R."/>
            <person name="Seaver E.C."/>
            <person name="Weisblat D.A."/>
            <person name="Putnam N.H."/>
            <person name="Rokhsar D.S."/>
        </authorList>
    </citation>
    <scope>NUCLEOTIDE SEQUENCE</scope>
</reference>
<dbReference type="InterPro" id="IPR026169">
    <property type="entry name" value="MIEAP"/>
</dbReference>
<reference evidence="15" key="3">
    <citation type="submission" date="2015-06" db="UniProtKB">
        <authorList>
            <consortium name="EnsemblMetazoa"/>
        </authorList>
    </citation>
    <scope>IDENTIFICATION</scope>
</reference>
<keyword evidence="6" id="KW-0963">Cytoplasm</keyword>
<evidence type="ECO:0000313" key="14">
    <source>
        <dbReference type="EMBL" id="ESN97983.1"/>
    </source>
</evidence>
<dbReference type="Pfam" id="PF16026">
    <property type="entry name" value="MIEAP"/>
    <property type="match status" value="1"/>
</dbReference>
<gene>
    <name evidence="15" type="primary">20206358</name>
    <name evidence="14" type="ORF">HELRODRAFT_177655</name>
</gene>
<evidence type="ECO:0000256" key="3">
    <source>
        <dbReference type="ARBA" id="ARBA00004496"/>
    </source>
</evidence>
<proteinExistence type="inferred from homology"/>
<dbReference type="GO" id="GO:0005741">
    <property type="term" value="C:mitochondrial outer membrane"/>
    <property type="evidence" value="ECO:0007669"/>
    <property type="project" value="UniProtKB-SubCell"/>
</dbReference>
<dbReference type="PANTHER" id="PTHR21771:SF1">
    <property type="entry name" value="MITOCHONDRIA-EATING PROTEIN"/>
    <property type="match status" value="1"/>
</dbReference>
<dbReference type="EnsemblMetazoa" id="HelroT177655">
    <property type="protein sequence ID" value="HelroP177655"/>
    <property type="gene ID" value="HelroG177655"/>
</dbReference>
<dbReference type="GO" id="GO:0035694">
    <property type="term" value="P:mitochondrial protein catabolic process"/>
    <property type="evidence" value="ECO:0007669"/>
    <property type="project" value="InterPro"/>
</dbReference>
<evidence type="ECO:0000256" key="4">
    <source>
        <dbReference type="ARBA" id="ARBA00008233"/>
    </source>
</evidence>
<evidence type="ECO:0000256" key="6">
    <source>
        <dbReference type="ARBA" id="ARBA00022490"/>
    </source>
</evidence>
<keyword evidence="7" id="KW-1000">Mitochondrion outer membrane</keyword>
<accession>T1FC09</accession>
<evidence type="ECO:0000256" key="2">
    <source>
        <dbReference type="ARBA" id="ARBA00004305"/>
    </source>
</evidence>
<keyword evidence="16" id="KW-1185">Reference proteome</keyword>
<evidence type="ECO:0000259" key="13">
    <source>
        <dbReference type="Pfam" id="PF16026"/>
    </source>
</evidence>
<dbReference type="PANTHER" id="PTHR21771">
    <property type="entry name" value="MITOCHONDRIA-EATING PROTEIN-RELATED"/>
    <property type="match status" value="1"/>
</dbReference>
<dbReference type="EMBL" id="KB097269">
    <property type="protein sequence ID" value="ESN97983.1"/>
    <property type="molecule type" value="Genomic_DNA"/>
</dbReference>
<evidence type="ECO:0000256" key="5">
    <source>
        <dbReference type="ARBA" id="ARBA00019863"/>
    </source>
</evidence>
<evidence type="ECO:0000256" key="11">
    <source>
        <dbReference type="ARBA" id="ARBA00023136"/>
    </source>
</evidence>
<keyword evidence="9" id="KW-0446">Lipid-binding</keyword>
<dbReference type="GeneID" id="20206358"/>
<protein>
    <recommendedName>
        <fullName evidence="5">Mitochondria-eating protein</fullName>
    </recommendedName>
    <alternativeName>
        <fullName evidence="12">Spermatogenesis-associated protein 18</fullName>
    </alternativeName>
</protein>
<dbReference type="Proteomes" id="UP000015101">
    <property type="component" value="Unassembled WGS sequence"/>
</dbReference>
<dbReference type="RefSeq" id="XP_009024049.1">
    <property type="nucleotide sequence ID" value="XM_009025801.1"/>
</dbReference>
<keyword evidence="10" id="KW-0496">Mitochondrion</keyword>
<comment type="similarity">
    <text evidence="4">Belongs to the MIEAP family.</text>
</comment>
<dbReference type="EMBL" id="AMQM01006116">
    <property type="status" value="NOT_ANNOTATED_CDS"/>
    <property type="molecule type" value="Genomic_DNA"/>
</dbReference>
<dbReference type="eggNOG" id="ENOG502QWGT">
    <property type="taxonomic scope" value="Eukaryota"/>
</dbReference>
<evidence type="ECO:0000256" key="7">
    <source>
        <dbReference type="ARBA" id="ARBA00022787"/>
    </source>
</evidence>
<sequence>MNLICCRDHSGFRGLTPILISPVLNNEIFLLLVKLSEQARRQLAKGSSKFEDLSLGANRPTQLIKRYGNLYSEARVDALDALENLPELSECDDLKTKLLLSIIVLSFRSTQKTLLDLKTRVREMLHIPRVLQSGLPHLCHAANDLEDDIGVYLRKTLDKHDLRRNYNEVSERVWITLFDYPSLRNCNGLTRYIEECVSVAWSLTVQNPPMLIDYEMGPFDQTKHSRFHTSDPNSKAIKVYLWPALTEGEKGACVSKGIVIT</sequence>
<name>T1FC09_HELRO</name>
<dbReference type="GO" id="GO:0008289">
    <property type="term" value="F:lipid binding"/>
    <property type="evidence" value="ECO:0007669"/>
    <property type="project" value="UniProtKB-KW"/>
</dbReference>
<keyword evidence="8" id="KW-0175">Coiled coil</keyword>
<evidence type="ECO:0000256" key="10">
    <source>
        <dbReference type="ARBA" id="ARBA00023128"/>
    </source>
</evidence>
<dbReference type="OrthoDB" id="6047381at2759"/>
<dbReference type="AlphaFoldDB" id="T1FC09"/>
<evidence type="ECO:0000256" key="9">
    <source>
        <dbReference type="ARBA" id="ARBA00023121"/>
    </source>
</evidence>
<evidence type="ECO:0000256" key="12">
    <source>
        <dbReference type="ARBA" id="ARBA00032687"/>
    </source>
</evidence>